<evidence type="ECO:0000256" key="1">
    <source>
        <dbReference type="ARBA" id="ARBA00004196"/>
    </source>
</evidence>
<sequence>MHAAQVSQEPLASTISTNGIVEPIHPIEVHAPIPALVKAVYVQAGDTVSVGKLLLQLDDIDARAKLASADSAVKAAQASLEATTQNGTLEQRQAATADVARNKLERDQAQRDVDALVKLSATGAAAPSEVAAARQRLATAEANLHAAETAVQSRYSPAEVARAQAAVRDAEAGRQAAQQVLAESSVHAPAAGTIYSLNVNATEFVEQGKLLLQMADLHQERVRAYFDEPEIGKLAVGQAILIKWDAKPGQVWHGKIERVPITIINSGTRNVGEVLIHIDDMDGQLLPETHVTVTATTSSQENALSIPREALRSENGKTYVFKINGDELKKTYVVTGALNLTQVAILSGLQVGDWVATGTTTGQPLQEDVPIKRVR</sequence>
<dbReference type="GO" id="GO:0022857">
    <property type="term" value="F:transmembrane transporter activity"/>
    <property type="evidence" value="ECO:0007669"/>
    <property type="project" value="InterPro"/>
</dbReference>
<evidence type="ECO:0000259" key="4">
    <source>
        <dbReference type="Pfam" id="PF25975"/>
    </source>
</evidence>
<dbReference type="Gene3D" id="1.10.287.470">
    <property type="entry name" value="Helix hairpin bin"/>
    <property type="match status" value="1"/>
</dbReference>
<reference evidence="5" key="1">
    <citation type="submission" date="2023-03" db="EMBL/GenBank/DDBJ databases">
        <title>Edaphobacter sp.</title>
        <authorList>
            <person name="Huber K.J."/>
            <person name="Papendorf J."/>
            <person name="Pilke C."/>
            <person name="Bunk B."/>
            <person name="Sproeer C."/>
            <person name="Pester M."/>
        </authorList>
    </citation>
    <scope>NUCLEOTIDE SEQUENCE</scope>
    <source>
        <strain evidence="5">DSM 110680</strain>
    </source>
</reference>
<feature type="domain" description="CzcB-like C-terminal circularly permuted SH3-like" evidence="4">
    <location>
        <begin position="305"/>
        <end position="358"/>
    </location>
</feature>
<gene>
    <name evidence="5" type="ORF">P8935_15145</name>
</gene>
<evidence type="ECO:0000256" key="3">
    <source>
        <dbReference type="ARBA" id="ARBA00023054"/>
    </source>
</evidence>
<dbReference type="InterPro" id="IPR006143">
    <property type="entry name" value="RND_pump_MFP"/>
</dbReference>
<dbReference type="GO" id="GO:0016020">
    <property type="term" value="C:membrane"/>
    <property type="evidence" value="ECO:0007669"/>
    <property type="project" value="InterPro"/>
</dbReference>
<dbReference type="Gene3D" id="2.40.50.100">
    <property type="match status" value="1"/>
</dbReference>
<dbReference type="Pfam" id="PF25975">
    <property type="entry name" value="CzcB_C"/>
    <property type="match status" value="1"/>
</dbReference>
<organism evidence="5">
    <name type="scientific">Telmatobacter sp. DSM 110680</name>
    <dbReference type="NCBI Taxonomy" id="3036704"/>
    <lineage>
        <taxon>Bacteria</taxon>
        <taxon>Pseudomonadati</taxon>
        <taxon>Acidobacteriota</taxon>
        <taxon>Terriglobia</taxon>
        <taxon>Terriglobales</taxon>
        <taxon>Acidobacteriaceae</taxon>
        <taxon>Telmatobacter</taxon>
    </lineage>
</organism>
<evidence type="ECO:0000313" key="5">
    <source>
        <dbReference type="EMBL" id="XBH15902.1"/>
    </source>
</evidence>
<dbReference type="AlphaFoldDB" id="A0AAU7DFH4"/>
<dbReference type="Gene3D" id="2.40.420.20">
    <property type="match status" value="1"/>
</dbReference>
<evidence type="ECO:0000256" key="2">
    <source>
        <dbReference type="ARBA" id="ARBA00009477"/>
    </source>
</evidence>
<name>A0AAU7DFH4_9BACT</name>
<comment type="subcellular location">
    <subcellularLocation>
        <location evidence="1">Cell envelope</location>
    </subcellularLocation>
</comment>
<dbReference type="GO" id="GO:0030313">
    <property type="term" value="C:cell envelope"/>
    <property type="evidence" value="ECO:0007669"/>
    <property type="project" value="UniProtKB-SubCell"/>
</dbReference>
<dbReference type="SUPFAM" id="SSF111369">
    <property type="entry name" value="HlyD-like secretion proteins"/>
    <property type="match status" value="2"/>
</dbReference>
<comment type="similarity">
    <text evidence="2">Belongs to the membrane fusion protein (MFP) (TC 8.A.1) family.</text>
</comment>
<dbReference type="PANTHER" id="PTHR32347:SF27">
    <property type="entry name" value="RND EFFLUX PUMP MEMBRANE FUSION PROTEIN BARREL-SANDWICH DOMAIN-CONTAINING PROTEIN"/>
    <property type="match status" value="1"/>
</dbReference>
<dbReference type="Gene3D" id="2.40.30.170">
    <property type="match status" value="1"/>
</dbReference>
<dbReference type="InterPro" id="IPR050465">
    <property type="entry name" value="UPF0194_transport"/>
</dbReference>
<dbReference type="PANTHER" id="PTHR32347">
    <property type="entry name" value="EFFLUX SYSTEM COMPONENT YKNX-RELATED"/>
    <property type="match status" value="1"/>
</dbReference>
<proteinExistence type="inferred from homology"/>
<dbReference type="EMBL" id="CP121196">
    <property type="protein sequence ID" value="XBH15902.1"/>
    <property type="molecule type" value="Genomic_DNA"/>
</dbReference>
<accession>A0AAU7DFH4</accession>
<dbReference type="InterPro" id="IPR058649">
    <property type="entry name" value="CzcB_C"/>
</dbReference>
<protein>
    <submittedName>
        <fullName evidence="5">Efflux RND transporter periplasmic adaptor subunit</fullName>
    </submittedName>
</protein>
<dbReference type="RefSeq" id="WP_348261135.1">
    <property type="nucleotide sequence ID" value="NZ_CP121196.1"/>
</dbReference>
<dbReference type="NCBIfam" id="TIGR01730">
    <property type="entry name" value="RND_mfp"/>
    <property type="match status" value="1"/>
</dbReference>
<keyword evidence="3" id="KW-0175">Coiled coil</keyword>